<dbReference type="AlphaFoldDB" id="A0A8X7YS82"/>
<protein>
    <submittedName>
        <fullName evidence="1">Uncharacterized protein</fullName>
    </submittedName>
</protein>
<dbReference type="Proteomes" id="UP000886885">
    <property type="component" value="Chromosome 12A"/>
</dbReference>
<accession>A0A8X7YS82</accession>
<proteinExistence type="predicted"/>
<evidence type="ECO:0000313" key="1">
    <source>
        <dbReference type="EMBL" id="KAG6754307.1"/>
    </source>
</evidence>
<dbReference type="EMBL" id="JAAWWB010000023">
    <property type="protein sequence ID" value="KAG6754307.1"/>
    <property type="molecule type" value="Genomic_DNA"/>
</dbReference>
<keyword evidence="2" id="KW-1185">Reference proteome</keyword>
<name>A0A8X7YS82_POPTO</name>
<comment type="caution">
    <text evidence="1">The sequence shown here is derived from an EMBL/GenBank/DDBJ whole genome shotgun (WGS) entry which is preliminary data.</text>
</comment>
<dbReference type="OrthoDB" id="566138at2759"/>
<evidence type="ECO:0000313" key="2">
    <source>
        <dbReference type="Proteomes" id="UP000886885"/>
    </source>
</evidence>
<gene>
    <name evidence="1" type="ORF">POTOM_042334</name>
</gene>
<organism evidence="1 2">
    <name type="scientific">Populus tomentosa</name>
    <name type="common">Chinese white poplar</name>
    <dbReference type="NCBI Taxonomy" id="118781"/>
    <lineage>
        <taxon>Eukaryota</taxon>
        <taxon>Viridiplantae</taxon>
        <taxon>Streptophyta</taxon>
        <taxon>Embryophyta</taxon>
        <taxon>Tracheophyta</taxon>
        <taxon>Spermatophyta</taxon>
        <taxon>Magnoliopsida</taxon>
        <taxon>eudicotyledons</taxon>
        <taxon>Gunneridae</taxon>
        <taxon>Pentapetalae</taxon>
        <taxon>rosids</taxon>
        <taxon>fabids</taxon>
        <taxon>Malpighiales</taxon>
        <taxon>Salicaceae</taxon>
        <taxon>Saliceae</taxon>
        <taxon>Populus</taxon>
    </lineage>
</organism>
<reference evidence="1" key="1">
    <citation type="journal article" date="2020" name="bioRxiv">
        <title>Hybrid origin of Populus tomentosa Carr. identified through genome sequencing and phylogenomic analysis.</title>
        <authorList>
            <person name="An X."/>
            <person name="Gao K."/>
            <person name="Chen Z."/>
            <person name="Li J."/>
            <person name="Yang X."/>
            <person name="Yang X."/>
            <person name="Zhou J."/>
            <person name="Guo T."/>
            <person name="Zhao T."/>
            <person name="Huang S."/>
            <person name="Miao D."/>
            <person name="Khan W.U."/>
            <person name="Rao P."/>
            <person name="Ye M."/>
            <person name="Lei B."/>
            <person name="Liao W."/>
            <person name="Wang J."/>
            <person name="Ji L."/>
            <person name="Li Y."/>
            <person name="Guo B."/>
            <person name="Mustafa N.S."/>
            <person name="Li S."/>
            <person name="Yun Q."/>
            <person name="Keller S.R."/>
            <person name="Mao J."/>
            <person name="Zhang R."/>
            <person name="Strauss S.H."/>
        </authorList>
    </citation>
    <scope>NUCLEOTIDE SEQUENCE</scope>
    <source>
        <strain evidence="1">GM15</strain>
        <tissue evidence="1">Leaf</tissue>
    </source>
</reference>
<sequence>MLKVDKLGAERLQTVHLFWMPFEERILVISHQGDVPLDDPFSVDIKRLTAGMEGKPRFQGKNGRPTLDTCFRAPWLRLSSFLLQDDLYEEAQDQWPTELRHERVIPAVDYVQALALAMASQSITDHHKQHPPIDNLGPNDVMKYQSYLII</sequence>